<evidence type="ECO:0000256" key="1">
    <source>
        <dbReference type="ARBA" id="ARBA00005898"/>
    </source>
</evidence>
<name>A0A556N0I0_9FLAO</name>
<dbReference type="InterPro" id="IPR035911">
    <property type="entry name" value="MurE/MurF_N"/>
</dbReference>
<feature type="binding site" evidence="7">
    <location>
        <position position="455"/>
    </location>
    <ligand>
        <name>meso-2,6-diaminopimelate</name>
        <dbReference type="ChEBI" id="CHEBI:57791"/>
    </ligand>
</feature>
<evidence type="ECO:0000259" key="10">
    <source>
        <dbReference type="Pfam" id="PF02875"/>
    </source>
</evidence>
<dbReference type="GO" id="GO:0005524">
    <property type="term" value="F:ATP binding"/>
    <property type="evidence" value="ECO:0007669"/>
    <property type="project" value="UniProtKB-UniRule"/>
</dbReference>
<comment type="PTM">
    <text evidence="7">Carboxylation is probably crucial for Mg(2+) binding and, consequently, for the gamma-phosphate positioning of ATP.</text>
</comment>
<evidence type="ECO:0000256" key="7">
    <source>
        <dbReference type="HAMAP-Rule" id="MF_00208"/>
    </source>
</evidence>
<dbReference type="Gene3D" id="3.90.190.20">
    <property type="entry name" value="Mur ligase, C-terminal domain"/>
    <property type="match status" value="1"/>
</dbReference>
<dbReference type="InterPro" id="IPR000713">
    <property type="entry name" value="Mur_ligase_N"/>
</dbReference>
<feature type="domain" description="Mur ligase N-terminal catalytic" evidence="9">
    <location>
        <begin position="25"/>
        <end position="97"/>
    </location>
</feature>
<evidence type="ECO:0000256" key="5">
    <source>
        <dbReference type="ARBA" id="ARBA00023306"/>
    </source>
</evidence>
<keyword evidence="7" id="KW-0963">Cytoplasm</keyword>
<feature type="binding site" evidence="7">
    <location>
        <position position="188"/>
    </location>
    <ligand>
        <name>UDP-N-acetyl-alpha-D-muramoyl-L-alanyl-D-glutamate</name>
        <dbReference type="ChEBI" id="CHEBI:83900"/>
    </ligand>
</feature>
<dbReference type="Proteomes" id="UP000316008">
    <property type="component" value="Unassembled WGS sequence"/>
</dbReference>
<dbReference type="Gene3D" id="3.40.1190.10">
    <property type="entry name" value="Mur-like, catalytic domain"/>
    <property type="match status" value="1"/>
</dbReference>
<keyword evidence="7" id="KW-0067">ATP-binding</keyword>
<dbReference type="Pfam" id="PF02875">
    <property type="entry name" value="Mur_ligase_C"/>
    <property type="match status" value="1"/>
</dbReference>
<dbReference type="RefSeq" id="WP_144332657.1">
    <property type="nucleotide sequence ID" value="NZ_VLPL01000003.1"/>
</dbReference>
<dbReference type="SUPFAM" id="SSF63418">
    <property type="entry name" value="MurE/MurF N-terminal domain"/>
    <property type="match status" value="1"/>
</dbReference>
<dbReference type="GO" id="GO:0008360">
    <property type="term" value="P:regulation of cell shape"/>
    <property type="evidence" value="ECO:0007669"/>
    <property type="project" value="UniProtKB-KW"/>
</dbReference>
<dbReference type="EMBL" id="VLPL01000003">
    <property type="protein sequence ID" value="TSJ45701.1"/>
    <property type="molecule type" value="Genomic_DNA"/>
</dbReference>
<evidence type="ECO:0000259" key="9">
    <source>
        <dbReference type="Pfam" id="PF01225"/>
    </source>
</evidence>
<comment type="catalytic activity">
    <reaction evidence="7">
        <text>UDP-N-acetyl-alpha-D-muramoyl-L-alanyl-D-glutamate + meso-2,6-diaminopimelate + ATP = UDP-N-acetyl-alpha-D-muramoyl-L-alanyl-gamma-D-glutamyl-meso-2,6-diaminopimelate + ADP + phosphate + H(+)</text>
        <dbReference type="Rhea" id="RHEA:23676"/>
        <dbReference type="ChEBI" id="CHEBI:15378"/>
        <dbReference type="ChEBI" id="CHEBI:30616"/>
        <dbReference type="ChEBI" id="CHEBI:43474"/>
        <dbReference type="ChEBI" id="CHEBI:57791"/>
        <dbReference type="ChEBI" id="CHEBI:83900"/>
        <dbReference type="ChEBI" id="CHEBI:83905"/>
        <dbReference type="ChEBI" id="CHEBI:456216"/>
        <dbReference type="EC" id="6.3.2.13"/>
    </reaction>
</comment>
<comment type="caution">
    <text evidence="12">The sequence shown here is derived from an EMBL/GenBank/DDBJ whole genome shotgun (WGS) entry which is preliminary data.</text>
</comment>
<comment type="cofactor">
    <cofactor evidence="7">
        <name>Mg(2+)</name>
        <dbReference type="ChEBI" id="CHEBI:18420"/>
    </cofactor>
</comment>
<feature type="binding site" evidence="7">
    <location>
        <position position="378"/>
    </location>
    <ligand>
        <name>meso-2,6-diaminopimelate</name>
        <dbReference type="ChEBI" id="CHEBI:57791"/>
    </ligand>
</feature>
<dbReference type="PANTHER" id="PTHR23135">
    <property type="entry name" value="MUR LIGASE FAMILY MEMBER"/>
    <property type="match status" value="1"/>
</dbReference>
<reference evidence="12 13" key="1">
    <citation type="submission" date="2019-07" db="EMBL/GenBank/DDBJ databases">
        <authorList>
            <person name="Huq M.A."/>
        </authorList>
    </citation>
    <scope>NUCLEOTIDE SEQUENCE [LARGE SCALE GENOMIC DNA]</scope>
    <source>
        <strain evidence="12 13">MAH-3</strain>
    </source>
</reference>
<dbReference type="PANTHER" id="PTHR23135:SF4">
    <property type="entry name" value="UDP-N-ACETYLMURAMOYL-L-ALANYL-D-GLUTAMATE--2,6-DIAMINOPIMELATE LIGASE MURE HOMOLOG, CHLOROPLASTIC"/>
    <property type="match status" value="1"/>
</dbReference>
<feature type="domain" description="Mur ligase C-terminal" evidence="10">
    <location>
        <begin position="327"/>
        <end position="457"/>
    </location>
</feature>
<dbReference type="OrthoDB" id="9800958at2"/>
<dbReference type="Pfam" id="PF01225">
    <property type="entry name" value="Mur_ligase"/>
    <property type="match status" value="1"/>
</dbReference>
<dbReference type="GO" id="GO:0008765">
    <property type="term" value="F:UDP-N-acetylmuramoylalanyl-D-glutamate-2,6-diaminopimelate ligase activity"/>
    <property type="evidence" value="ECO:0007669"/>
    <property type="project" value="UniProtKB-UniRule"/>
</dbReference>
<keyword evidence="13" id="KW-1185">Reference proteome</keyword>
<evidence type="ECO:0000256" key="4">
    <source>
        <dbReference type="ARBA" id="ARBA00022984"/>
    </source>
</evidence>
<comment type="caution">
    <text evidence="7">Lacks conserved residue(s) required for the propagation of feature annotation.</text>
</comment>
<organism evidence="12 13">
    <name type="scientific">Fluviicola chungangensis</name>
    <dbReference type="NCBI Taxonomy" id="2597671"/>
    <lineage>
        <taxon>Bacteria</taxon>
        <taxon>Pseudomonadati</taxon>
        <taxon>Bacteroidota</taxon>
        <taxon>Flavobacteriia</taxon>
        <taxon>Flavobacteriales</taxon>
        <taxon>Crocinitomicaceae</taxon>
        <taxon>Fluviicola</taxon>
    </lineage>
</organism>
<dbReference type="GO" id="GO:0009252">
    <property type="term" value="P:peptidoglycan biosynthetic process"/>
    <property type="evidence" value="ECO:0007669"/>
    <property type="project" value="UniProtKB-UniRule"/>
</dbReference>
<comment type="subcellular location">
    <subcellularLocation>
        <location evidence="7 8">Cytoplasm</location>
    </subcellularLocation>
</comment>
<feature type="binding site" evidence="7">
    <location>
        <position position="186"/>
    </location>
    <ligand>
        <name>UDP-N-acetyl-alpha-D-muramoyl-L-alanyl-D-glutamate</name>
        <dbReference type="ChEBI" id="CHEBI:83900"/>
    </ligand>
</feature>
<keyword evidence="2 7" id="KW-0132">Cell division</keyword>
<dbReference type="InterPro" id="IPR013221">
    <property type="entry name" value="Mur_ligase_cen"/>
</dbReference>
<evidence type="ECO:0000313" key="12">
    <source>
        <dbReference type="EMBL" id="TSJ45701.1"/>
    </source>
</evidence>
<dbReference type="GO" id="GO:0005737">
    <property type="term" value="C:cytoplasm"/>
    <property type="evidence" value="ECO:0007669"/>
    <property type="project" value="UniProtKB-SubCell"/>
</dbReference>
<dbReference type="SUPFAM" id="SSF53244">
    <property type="entry name" value="MurD-like peptide ligases, peptide-binding domain"/>
    <property type="match status" value="1"/>
</dbReference>
<evidence type="ECO:0000259" key="11">
    <source>
        <dbReference type="Pfam" id="PF08245"/>
    </source>
</evidence>
<dbReference type="InterPro" id="IPR004101">
    <property type="entry name" value="Mur_ligase_C"/>
</dbReference>
<dbReference type="InterPro" id="IPR036565">
    <property type="entry name" value="Mur-like_cat_sf"/>
</dbReference>
<comment type="pathway">
    <text evidence="7 8">Cell wall biogenesis; peptidoglycan biosynthesis.</text>
</comment>
<dbReference type="GO" id="GO:0071555">
    <property type="term" value="P:cell wall organization"/>
    <property type="evidence" value="ECO:0007669"/>
    <property type="project" value="UniProtKB-KW"/>
</dbReference>
<evidence type="ECO:0000256" key="8">
    <source>
        <dbReference type="RuleBase" id="RU004135"/>
    </source>
</evidence>
<dbReference type="NCBIfam" id="TIGR01085">
    <property type="entry name" value="murE"/>
    <property type="match status" value="1"/>
</dbReference>
<feature type="binding site" evidence="7">
    <location>
        <begin position="402"/>
        <end position="405"/>
    </location>
    <ligand>
        <name>meso-2,6-diaminopimelate</name>
        <dbReference type="ChEBI" id="CHEBI:57791"/>
    </ligand>
</feature>
<dbReference type="HAMAP" id="MF_00208">
    <property type="entry name" value="MurE"/>
    <property type="match status" value="1"/>
</dbReference>
<keyword evidence="6 7" id="KW-0961">Cell wall biogenesis/degradation</keyword>
<dbReference type="GO" id="GO:0000287">
    <property type="term" value="F:magnesium ion binding"/>
    <property type="evidence" value="ECO:0007669"/>
    <property type="project" value="UniProtKB-UniRule"/>
</dbReference>
<dbReference type="InterPro" id="IPR005761">
    <property type="entry name" value="UDP-N-AcMur-Glu-dNH2Pim_ligase"/>
</dbReference>
<dbReference type="GO" id="GO:0051301">
    <property type="term" value="P:cell division"/>
    <property type="evidence" value="ECO:0007669"/>
    <property type="project" value="UniProtKB-KW"/>
</dbReference>
<dbReference type="EC" id="6.3.2.13" evidence="7"/>
<comment type="function">
    <text evidence="7">Catalyzes the addition of meso-diaminopimelic acid to the nucleotide precursor UDP-N-acetylmuramoyl-L-alanyl-D-glutamate (UMAG) in the biosynthesis of bacterial cell-wall peptidoglycan.</text>
</comment>
<feature type="domain" description="Mur ligase central" evidence="11">
    <location>
        <begin position="109"/>
        <end position="303"/>
    </location>
</feature>
<keyword evidence="5 7" id="KW-0131">Cell cycle</keyword>
<keyword evidence="7" id="KW-0547">Nucleotide-binding</keyword>
<feature type="binding site" evidence="7">
    <location>
        <begin position="111"/>
        <end position="117"/>
    </location>
    <ligand>
        <name>ATP</name>
        <dbReference type="ChEBI" id="CHEBI:30616"/>
    </ligand>
</feature>
<keyword evidence="3 7" id="KW-0133">Cell shape</keyword>
<keyword evidence="7 12" id="KW-0436">Ligase</keyword>
<feature type="binding site" evidence="7">
    <location>
        <begin position="153"/>
        <end position="154"/>
    </location>
    <ligand>
        <name>UDP-N-acetyl-alpha-D-muramoyl-L-alanyl-D-glutamate</name>
        <dbReference type="ChEBI" id="CHEBI:83900"/>
    </ligand>
</feature>
<evidence type="ECO:0000256" key="3">
    <source>
        <dbReference type="ARBA" id="ARBA00022960"/>
    </source>
</evidence>
<keyword evidence="7" id="KW-0460">Magnesium</keyword>
<dbReference type="Gene3D" id="3.40.1390.10">
    <property type="entry name" value="MurE/MurF, N-terminal domain"/>
    <property type="match status" value="1"/>
</dbReference>
<feature type="binding site" evidence="7">
    <location>
        <position position="180"/>
    </location>
    <ligand>
        <name>UDP-N-acetyl-alpha-D-muramoyl-L-alanyl-D-glutamate</name>
        <dbReference type="ChEBI" id="CHEBI:83900"/>
    </ligand>
</feature>
<sequence>MKTVSEIAKATKVNQWIGPADAQISALISDSRKATSGTLFVAVKGTQVDAHDFIPQVIEKGCTAVVAERVVDVPAHVTLLVVPNTALALGELAHAFYDYPSRSLHLVGVTGTNGKTTTTTLLHDLYTGLGYKVGLLSTVVNLIGKEVIPSTHTTPDQIALNALLADMVAQGCSHCFMEVSSHAIAQHRIAGLVFKGGAFTNITHDHLDYHGTFKEYIAAKKAFFDVLEKDAFALVNADDKNGMVMVQNTKAKVSTFALKTHADFKVKVLENSFSGLLLTVNGVELWTRLIGDFNAYNIAAVYGISQLLGSDSTEVLTVLSKLEAVDGRFQFTKSETDITAIVDYAHTPDALENVLKTIENIRTRNEQVITVVGCGGDRDAMKRPEMARIACELSDKVILTSDNPRTEDPAEILKQMEAGVGAHQSMRVLSILDRDQAIKTAVSLAQPKDIILIAGKGHEKYQEINGVKYPFDDFDVVKNYFDKLKK</sequence>
<comment type="similarity">
    <text evidence="1 7">Belongs to the MurCDEF family. MurE subfamily.</text>
</comment>
<dbReference type="InterPro" id="IPR036615">
    <property type="entry name" value="Mur_ligase_C_dom_sf"/>
</dbReference>
<dbReference type="NCBIfam" id="NF001126">
    <property type="entry name" value="PRK00139.1-4"/>
    <property type="match status" value="1"/>
</dbReference>
<dbReference type="UniPathway" id="UPA00219"/>
<accession>A0A556N0I0</accession>
<dbReference type="SUPFAM" id="SSF53623">
    <property type="entry name" value="MurD-like peptide ligases, catalytic domain"/>
    <property type="match status" value="1"/>
</dbReference>
<gene>
    <name evidence="7" type="primary">murE</name>
    <name evidence="12" type="ORF">FO442_08105</name>
</gene>
<feature type="binding site" evidence="7">
    <location>
        <position position="31"/>
    </location>
    <ligand>
        <name>UDP-N-acetyl-alpha-D-muramoyl-L-alanyl-D-glutamate</name>
        <dbReference type="ChEBI" id="CHEBI:83900"/>
    </ligand>
</feature>
<evidence type="ECO:0000256" key="6">
    <source>
        <dbReference type="ARBA" id="ARBA00023316"/>
    </source>
</evidence>
<feature type="modified residue" description="N6-carboxylysine" evidence="7">
    <location>
        <position position="220"/>
    </location>
</feature>
<evidence type="ECO:0000313" key="13">
    <source>
        <dbReference type="Proteomes" id="UP000316008"/>
    </source>
</evidence>
<feature type="short sequence motif" description="Meso-diaminopimelate recognition motif" evidence="7">
    <location>
        <begin position="402"/>
        <end position="405"/>
    </location>
</feature>
<dbReference type="Pfam" id="PF08245">
    <property type="entry name" value="Mur_ligase_M"/>
    <property type="match status" value="1"/>
</dbReference>
<protein>
    <recommendedName>
        <fullName evidence="7">UDP-N-acetylmuramoyl-L-alanyl-D-glutamate--2,6-diaminopimelate ligase</fullName>
        <ecNumber evidence="7">6.3.2.13</ecNumber>
    </recommendedName>
    <alternativeName>
        <fullName evidence="7">Meso-A2pm-adding enzyme</fullName>
    </alternativeName>
    <alternativeName>
        <fullName evidence="7">Meso-diaminopimelate-adding enzyme</fullName>
    </alternativeName>
    <alternativeName>
        <fullName evidence="7">UDP-MurNAc-L-Ala-D-Glu:meso-diaminopimelate ligase</fullName>
    </alternativeName>
    <alternativeName>
        <fullName evidence="7">UDP-MurNAc-tripeptide synthetase</fullName>
    </alternativeName>
    <alternativeName>
        <fullName evidence="7">UDP-N-acetylmuramyl-tripeptide synthetase</fullName>
    </alternativeName>
</protein>
<keyword evidence="4 7" id="KW-0573">Peptidoglycan synthesis</keyword>
<proteinExistence type="inferred from homology"/>
<dbReference type="AlphaFoldDB" id="A0A556N0I0"/>
<feature type="binding site" evidence="7">
    <location>
        <position position="459"/>
    </location>
    <ligand>
        <name>meso-2,6-diaminopimelate</name>
        <dbReference type="ChEBI" id="CHEBI:57791"/>
    </ligand>
</feature>
<evidence type="ECO:0000256" key="2">
    <source>
        <dbReference type="ARBA" id="ARBA00022618"/>
    </source>
</evidence>